<name>A0ACC1R317_9HYPO</name>
<accession>A0ACC1R317</accession>
<proteinExistence type="predicted"/>
<keyword evidence="2" id="KW-1185">Reference proteome</keyword>
<evidence type="ECO:0000313" key="2">
    <source>
        <dbReference type="Proteomes" id="UP001148737"/>
    </source>
</evidence>
<evidence type="ECO:0000313" key="1">
    <source>
        <dbReference type="EMBL" id="KAJ3496130.1"/>
    </source>
</evidence>
<dbReference type="Proteomes" id="UP001148737">
    <property type="component" value="Unassembled WGS sequence"/>
</dbReference>
<protein>
    <submittedName>
        <fullName evidence="1">Uncharacterized protein</fullName>
    </submittedName>
</protein>
<comment type="caution">
    <text evidence="1">The sequence shown here is derived from an EMBL/GenBank/DDBJ whole genome shotgun (WGS) entry which is preliminary data.</text>
</comment>
<gene>
    <name evidence="1" type="ORF">NLG97_g2884</name>
</gene>
<sequence>MATIGGTVDVLALAKDAFQLYHIYRGSQDRYRSLCDDIIGLESTLKVLGNKLLFQGASTPDPASKATLTVGSAAAEGSALSSEELAALDHIIQQAQKLLEELHARVPATKLPRGLYRLKWSEAEVLSIRSRITALNSTIAAFSSSLVVSHVSFSARTERSQQQILSTLREVLDAVQVGHSNRPLSRASTVAVAHEDNHDKTQDDLNKSQDDEFFKILVSGMRKHGVSGVHLGENGELVVRSVSPGLGSPLPQQVRPRQSGPTTPELSWEDGLGECEVLSAVYGPRVLTKRVQRIVDNQIAAGAGAGTVQFLIENVTMGGDSLLTYRKSFAMVWRKHAVRDGNPLYSTPQCILGEEDDVITLRLNASIPHLHPQTSFNANIAPEGETQIVFASWFDVEVTARVANLVASGQTSILARSDTLHVADPKPEHVKCLSVCWTYSRGPGSDIPSPADFHTSAVLEWEFLEVPPCLRILCARNGDADITKFLQAMVSGDQTLTIDVDDLQVGMQRPQPNYPTTVSIVYRYGTRPAQILVLPGNSDPFELSHHTSVSSNVDGEGGIFDLDASRGIPVAPPDTSESSTVVAVVWGLQLMSLETPSLLEAIYNRKVPCQNEFFGVDGWEFVVKSCQVFVCSGQLIQCFVAWEGFDLDLRVPQTESTHLVQ</sequence>
<organism evidence="1 2">
    <name type="scientific">Lecanicillium saksenae</name>
    <dbReference type="NCBI Taxonomy" id="468837"/>
    <lineage>
        <taxon>Eukaryota</taxon>
        <taxon>Fungi</taxon>
        <taxon>Dikarya</taxon>
        <taxon>Ascomycota</taxon>
        <taxon>Pezizomycotina</taxon>
        <taxon>Sordariomycetes</taxon>
        <taxon>Hypocreomycetidae</taxon>
        <taxon>Hypocreales</taxon>
        <taxon>Cordycipitaceae</taxon>
        <taxon>Lecanicillium</taxon>
    </lineage>
</organism>
<reference evidence="1" key="1">
    <citation type="submission" date="2022-07" db="EMBL/GenBank/DDBJ databases">
        <title>Genome Sequence of Lecanicillium saksenae.</title>
        <authorList>
            <person name="Buettner E."/>
        </authorList>
    </citation>
    <scope>NUCLEOTIDE SEQUENCE</scope>
    <source>
        <strain evidence="1">VT-O1</strain>
    </source>
</reference>
<dbReference type="EMBL" id="JANAKD010000218">
    <property type="protein sequence ID" value="KAJ3496130.1"/>
    <property type="molecule type" value="Genomic_DNA"/>
</dbReference>